<name>A0ABU2JU74_9ACTN</name>
<protein>
    <submittedName>
        <fullName evidence="2">MarR family winged helix-turn-helix transcriptional regulator</fullName>
    </submittedName>
</protein>
<keyword evidence="3" id="KW-1185">Reference proteome</keyword>
<dbReference type="SUPFAM" id="SSF46785">
    <property type="entry name" value="Winged helix' DNA-binding domain"/>
    <property type="match status" value="1"/>
</dbReference>
<dbReference type="PANTHER" id="PTHR33164">
    <property type="entry name" value="TRANSCRIPTIONAL REGULATOR, MARR FAMILY"/>
    <property type="match status" value="1"/>
</dbReference>
<gene>
    <name evidence="2" type="ORF">RM844_19440</name>
</gene>
<dbReference type="RefSeq" id="WP_311668549.1">
    <property type="nucleotide sequence ID" value="NZ_JAVREO010000011.1"/>
</dbReference>
<proteinExistence type="predicted"/>
<dbReference type="Proteomes" id="UP001183410">
    <property type="component" value="Unassembled WGS sequence"/>
</dbReference>
<dbReference type="InterPro" id="IPR036390">
    <property type="entry name" value="WH_DNA-bd_sf"/>
</dbReference>
<dbReference type="InterPro" id="IPR036388">
    <property type="entry name" value="WH-like_DNA-bd_sf"/>
</dbReference>
<dbReference type="SMART" id="SM00347">
    <property type="entry name" value="HTH_MARR"/>
    <property type="match status" value="1"/>
</dbReference>
<feature type="domain" description="HTH marR-type" evidence="1">
    <location>
        <begin position="17"/>
        <end position="162"/>
    </location>
</feature>
<dbReference type="Pfam" id="PF12802">
    <property type="entry name" value="MarR_2"/>
    <property type="match status" value="1"/>
</dbReference>
<dbReference type="PANTHER" id="PTHR33164:SF57">
    <property type="entry name" value="MARR-FAMILY TRANSCRIPTIONAL REGULATOR"/>
    <property type="match status" value="1"/>
</dbReference>
<evidence type="ECO:0000313" key="3">
    <source>
        <dbReference type="Proteomes" id="UP001183410"/>
    </source>
</evidence>
<dbReference type="InterPro" id="IPR000835">
    <property type="entry name" value="HTH_MarR-typ"/>
</dbReference>
<dbReference type="PROSITE" id="PS50995">
    <property type="entry name" value="HTH_MARR_2"/>
    <property type="match status" value="1"/>
</dbReference>
<dbReference type="Gene3D" id="1.10.10.10">
    <property type="entry name" value="Winged helix-like DNA-binding domain superfamily/Winged helix DNA-binding domain"/>
    <property type="match status" value="1"/>
</dbReference>
<reference evidence="3" key="1">
    <citation type="submission" date="2023-07" db="EMBL/GenBank/DDBJ databases">
        <title>30 novel species of actinomycetes from the DSMZ collection.</title>
        <authorList>
            <person name="Nouioui I."/>
        </authorList>
    </citation>
    <scope>NUCLEOTIDE SEQUENCE [LARGE SCALE GENOMIC DNA]</scope>
    <source>
        <strain evidence="3">DSM 44915</strain>
    </source>
</reference>
<evidence type="ECO:0000313" key="2">
    <source>
        <dbReference type="EMBL" id="MDT0268462.1"/>
    </source>
</evidence>
<organism evidence="2 3">
    <name type="scientific">Streptomyces chisholmiae</name>
    <dbReference type="NCBI Taxonomy" id="3075540"/>
    <lineage>
        <taxon>Bacteria</taxon>
        <taxon>Bacillati</taxon>
        <taxon>Actinomycetota</taxon>
        <taxon>Actinomycetes</taxon>
        <taxon>Kitasatosporales</taxon>
        <taxon>Streptomycetaceae</taxon>
        <taxon>Streptomyces</taxon>
    </lineage>
</organism>
<dbReference type="EMBL" id="JAVREO010000011">
    <property type="protein sequence ID" value="MDT0268462.1"/>
    <property type="molecule type" value="Genomic_DNA"/>
</dbReference>
<comment type="caution">
    <text evidence="2">The sequence shown here is derived from an EMBL/GenBank/DDBJ whole genome shotgun (WGS) entry which is preliminary data.</text>
</comment>
<sequence>MTPEGPAAGTDAADRDVAAIERAMVAITRARARRALARLSRRRSAPPGRTPALPDAVFELLDAVAAANGRGEQPTVGELAPTLGVDQPRASRLVGQAVEARLLRRGTDRRDARRAPVVLTAEGRRTLDAVSAFRRRVLGEALAAWPAADRAALARLLPRLVRDLAAVTEGSLPGPPPAG</sequence>
<evidence type="ECO:0000259" key="1">
    <source>
        <dbReference type="PROSITE" id="PS50995"/>
    </source>
</evidence>
<dbReference type="InterPro" id="IPR039422">
    <property type="entry name" value="MarR/SlyA-like"/>
</dbReference>
<accession>A0ABU2JU74</accession>